<accession>A0AAE1EID5</accession>
<gene>
    <name evidence="1" type="ORF">Pcinc_042876</name>
</gene>
<comment type="caution">
    <text evidence="1">The sequence shown here is derived from an EMBL/GenBank/DDBJ whole genome shotgun (WGS) entry which is preliminary data.</text>
</comment>
<dbReference type="EMBL" id="JAWQEG010008384">
    <property type="protein sequence ID" value="KAK3850421.1"/>
    <property type="molecule type" value="Genomic_DNA"/>
</dbReference>
<name>A0AAE1EID5_PETCI</name>
<reference evidence="1" key="1">
    <citation type="submission" date="2023-10" db="EMBL/GenBank/DDBJ databases">
        <title>Genome assemblies of two species of porcelain crab, Petrolisthes cinctipes and Petrolisthes manimaculis (Anomura: Porcellanidae).</title>
        <authorList>
            <person name="Angst P."/>
        </authorList>
    </citation>
    <scope>NUCLEOTIDE SEQUENCE</scope>
    <source>
        <strain evidence="1">PB745_01</strain>
        <tissue evidence="1">Gill</tissue>
    </source>
</reference>
<evidence type="ECO:0000313" key="1">
    <source>
        <dbReference type="EMBL" id="KAK3850421.1"/>
    </source>
</evidence>
<evidence type="ECO:0000313" key="2">
    <source>
        <dbReference type="Proteomes" id="UP001286313"/>
    </source>
</evidence>
<proteinExistence type="predicted"/>
<dbReference type="AlphaFoldDB" id="A0AAE1EID5"/>
<keyword evidence="2" id="KW-1185">Reference proteome</keyword>
<protein>
    <submittedName>
        <fullName evidence="1">Uncharacterized protein</fullName>
    </submittedName>
</protein>
<dbReference type="Proteomes" id="UP001286313">
    <property type="component" value="Unassembled WGS sequence"/>
</dbReference>
<sequence>MPVSTNLQRLNYAKRFASRSNNNNNDDDDEEEAAMYVPQLKTLIPSQTRRTMNMSEGVVQGEELII</sequence>
<organism evidence="1 2">
    <name type="scientific">Petrolisthes cinctipes</name>
    <name type="common">Flat porcelain crab</name>
    <dbReference type="NCBI Taxonomy" id="88211"/>
    <lineage>
        <taxon>Eukaryota</taxon>
        <taxon>Metazoa</taxon>
        <taxon>Ecdysozoa</taxon>
        <taxon>Arthropoda</taxon>
        <taxon>Crustacea</taxon>
        <taxon>Multicrustacea</taxon>
        <taxon>Malacostraca</taxon>
        <taxon>Eumalacostraca</taxon>
        <taxon>Eucarida</taxon>
        <taxon>Decapoda</taxon>
        <taxon>Pleocyemata</taxon>
        <taxon>Anomura</taxon>
        <taxon>Galatheoidea</taxon>
        <taxon>Porcellanidae</taxon>
        <taxon>Petrolisthes</taxon>
    </lineage>
</organism>